<dbReference type="AlphaFoldDB" id="A0A511UKX6"/>
<proteinExistence type="predicted"/>
<reference evidence="1 2" key="1">
    <citation type="submission" date="2019-07" db="EMBL/GenBank/DDBJ databases">
        <title>Whole genome shotgun sequence of Halomonas variabilis NBRC 102410.</title>
        <authorList>
            <person name="Hosoyama A."/>
            <person name="Uohara A."/>
            <person name="Ohji S."/>
            <person name="Ichikawa N."/>
        </authorList>
    </citation>
    <scope>NUCLEOTIDE SEQUENCE [LARGE SCALE GENOMIC DNA]</scope>
    <source>
        <strain evidence="1 2">NBRC 102410</strain>
    </source>
</reference>
<keyword evidence="2" id="KW-1185">Reference proteome</keyword>
<dbReference type="EMBL" id="BJXV01000003">
    <property type="protein sequence ID" value="GEN27257.1"/>
    <property type="molecule type" value="Genomic_DNA"/>
</dbReference>
<gene>
    <name evidence="1" type="ORF">HVA01_09030</name>
</gene>
<organism evidence="1 2">
    <name type="scientific">Halovibrio variabilis</name>
    <dbReference type="NCBI Taxonomy" id="31910"/>
    <lineage>
        <taxon>Bacteria</taxon>
        <taxon>Pseudomonadati</taxon>
        <taxon>Pseudomonadota</taxon>
        <taxon>Gammaproteobacteria</taxon>
        <taxon>Oceanospirillales</taxon>
        <taxon>Halomonadaceae</taxon>
        <taxon>Halovibrio</taxon>
    </lineage>
</organism>
<protein>
    <submittedName>
        <fullName evidence="1">Uncharacterized protein</fullName>
    </submittedName>
</protein>
<evidence type="ECO:0000313" key="1">
    <source>
        <dbReference type="EMBL" id="GEN27257.1"/>
    </source>
</evidence>
<accession>A0A511UKX6</accession>
<name>A0A511UKX6_9GAMM</name>
<comment type="caution">
    <text evidence="1">The sequence shown here is derived from an EMBL/GenBank/DDBJ whole genome shotgun (WGS) entry which is preliminary data.</text>
</comment>
<dbReference type="Proteomes" id="UP000321303">
    <property type="component" value="Unassembled WGS sequence"/>
</dbReference>
<evidence type="ECO:0000313" key="2">
    <source>
        <dbReference type="Proteomes" id="UP000321303"/>
    </source>
</evidence>
<sequence length="55" mass="6188">MLADWVSGRLLASTKPMGRHVNIRFFPDNVEYLRLVIEAGKVVSQEVEKTLRGGC</sequence>